<comment type="similarity">
    <text evidence="1 2">Belongs to the Iojap/RsfS family.</text>
</comment>
<dbReference type="STRING" id="937334.SAMN05444406_11835"/>
<evidence type="ECO:0000256" key="1">
    <source>
        <dbReference type="ARBA" id="ARBA00010574"/>
    </source>
</evidence>
<comment type="subcellular location">
    <subcellularLocation>
        <location evidence="2">Cytoplasm</location>
    </subcellularLocation>
</comment>
<sequence length="118" mass="13571">MQNNSKELALQIARILDAKKAIDVVVLDISHLTIIADYFVIASGNTEIQVRALCDELLKSLRQQGVDVRRQEGYRHGRWVVLDYGDVIVHLFHREDRAFYNLERLWADSLSLSVHGQN</sequence>
<keyword evidence="2" id="KW-0963">Cytoplasm</keyword>
<accession>A0A1I5WPN9</accession>
<dbReference type="Pfam" id="PF02410">
    <property type="entry name" value="RsfS"/>
    <property type="match status" value="1"/>
</dbReference>
<name>A0A1I5WPN9_9FIRM</name>
<comment type="function">
    <text evidence="2">Functions as a ribosomal silencing factor. Interacts with ribosomal protein uL14 (rplN), blocking formation of intersubunit bridge B8. Prevents association of the 30S and 50S ribosomal subunits and the formation of functional ribosomes, thus repressing translation.</text>
</comment>
<dbReference type="Proteomes" id="UP000198577">
    <property type="component" value="Unassembled WGS sequence"/>
</dbReference>
<dbReference type="PANTHER" id="PTHR21043">
    <property type="entry name" value="IOJAP SUPERFAMILY ORTHOLOG"/>
    <property type="match status" value="1"/>
</dbReference>
<dbReference type="Gene3D" id="3.30.460.10">
    <property type="entry name" value="Beta Polymerase, domain 2"/>
    <property type="match status" value="1"/>
</dbReference>
<dbReference type="AlphaFoldDB" id="A0A1I5WPN9"/>
<dbReference type="SUPFAM" id="SSF81301">
    <property type="entry name" value="Nucleotidyltransferase"/>
    <property type="match status" value="1"/>
</dbReference>
<dbReference type="GO" id="GO:0090071">
    <property type="term" value="P:negative regulation of ribosome biogenesis"/>
    <property type="evidence" value="ECO:0007669"/>
    <property type="project" value="UniProtKB-UniRule"/>
</dbReference>
<dbReference type="HAMAP" id="MF_01477">
    <property type="entry name" value="Iojap_RsfS"/>
    <property type="match status" value="1"/>
</dbReference>
<keyword evidence="4" id="KW-1185">Reference proteome</keyword>
<proteinExistence type="inferred from homology"/>
<gene>
    <name evidence="2" type="primary">rsfS</name>
    <name evidence="3" type="ORF">SAMN05444406_11835</name>
</gene>
<dbReference type="OrthoDB" id="9793681at2"/>
<dbReference type="InterPro" id="IPR004394">
    <property type="entry name" value="Iojap/RsfS/C7orf30"/>
</dbReference>
<evidence type="ECO:0000256" key="2">
    <source>
        <dbReference type="HAMAP-Rule" id="MF_01477"/>
    </source>
</evidence>
<dbReference type="EMBL" id="FOXR01000018">
    <property type="protein sequence ID" value="SFQ21699.1"/>
    <property type="molecule type" value="Genomic_DNA"/>
</dbReference>
<dbReference type="NCBIfam" id="TIGR00090">
    <property type="entry name" value="rsfS_iojap_ybeB"/>
    <property type="match status" value="1"/>
</dbReference>
<keyword evidence="2" id="KW-0678">Repressor</keyword>
<dbReference type="GO" id="GO:0017148">
    <property type="term" value="P:negative regulation of translation"/>
    <property type="evidence" value="ECO:0007669"/>
    <property type="project" value="UniProtKB-UniRule"/>
</dbReference>
<dbReference type="InterPro" id="IPR043519">
    <property type="entry name" value="NT_sf"/>
</dbReference>
<comment type="subunit">
    <text evidence="2">Interacts with ribosomal protein uL14 (rplN).</text>
</comment>
<dbReference type="GO" id="GO:0005737">
    <property type="term" value="C:cytoplasm"/>
    <property type="evidence" value="ECO:0007669"/>
    <property type="project" value="UniProtKB-SubCell"/>
</dbReference>
<reference evidence="3 4" key="1">
    <citation type="submission" date="2016-10" db="EMBL/GenBank/DDBJ databases">
        <authorList>
            <person name="de Groot N.N."/>
        </authorList>
    </citation>
    <scope>NUCLEOTIDE SEQUENCE [LARGE SCALE GENOMIC DNA]</scope>
    <source>
        <strain evidence="3 4">DSM 20678</strain>
    </source>
</reference>
<evidence type="ECO:0000313" key="4">
    <source>
        <dbReference type="Proteomes" id="UP000198577"/>
    </source>
</evidence>
<protein>
    <recommendedName>
        <fullName evidence="2">Ribosomal silencing factor RsfS</fullName>
    </recommendedName>
</protein>
<keyword evidence="2" id="KW-0810">Translation regulation</keyword>
<dbReference type="PANTHER" id="PTHR21043:SF0">
    <property type="entry name" value="MITOCHONDRIAL ASSEMBLY OF RIBOSOMAL LARGE SUBUNIT PROTEIN 1"/>
    <property type="match status" value="1"/>
</dbReference>
<organism evidence="3 4">
    <name type="scientific">Caldicoprobacter faecalis</name>
    <dbReference type="NCBI Taxonomy" id="937334"/>
    <lineage>
        <taxon>Bacteria</taxon>
        <taxon>Bacillati</taxon>
        <taxon>Bacillota</taxon>
        <taxon>Clostridia</taxon>
        <taxon>Caldicoprobacterales</taxon>
        <taxon>Caldicoprobacteraceae</taxon>
        <taxon>Caldicoprobacter</taxon>
    </lineage>
</organism>
<dbReference type="RefSeq" id="WP_025747888.1">
    <property type="nucleotide sequence ID" value="NZ_FOXR01000018.1"/>
</dbReference>
<dbReference type="GO" id="GO:0042256">
    <property type="term" value="P:cytosolic ribosome assembly"/>
    <property type="evidence" value="ECO:0007669"/>
    <property type="project" value="UniProtKB-UniRule"/>
</dbReference>
<evidence type="ECO:0000313" key="3">
    <source>
        <dbReference type="EMBL" id="SFQ21699.1"/>
    </source>
</evidence>
<dbReference type="GO" id="GO:0043023">
    <property type="term" value="F:ribosomal large subunit binding"/>
    <property type="evidence" value="ECO:0007669"/>
    <property type="project" value="TreeGrafter"/>
</dbReference>